<gene>
    <name evidence="1" type="primary">NEN3</name>
    <name evidence="1" type="ORF">CK203_100405</name>
</gene>
<dbReference type="EMBL" id="QGNW01002613">
    <property type="protein sequence ID" value="RVW14681.1"/>
    <property type="molecule type" value="Genomic_DNA"/>
</dbReference>
<proteinExistence type="predicted"/>
<sequence>MDHLLTASSFLSLRIGSVVVSLFHINLRGNESKHEYPSSSLKFENHSVLSPSDHSSVEGVLNLVELNTNKPDPFNLAAASEDFCSYAGCLDPAEVSASSISASLVPFYCGTQRMQKLHKDVKLLLCCTQLRVRFGISTKFVDRVRQPWLSFEVDGSPNLCQVLDACGQVVHMPMDSGSRSKWRPVVT</sequence>
<comment type="caution">
    <text evidence="1">The sequence shown here is derived from an EMBL/GenBank/DDBJ whole genome shotgun (WGS) entry which is preliminary data.</text>
</comment>
<protein>
    <submittedName>
        <fullName evidence="1">Protein NEN3</fullName>
    </submittedName>
</protein>
<evidence type="ECO:0000313" key="1">
    <source>
        <dbReference type="EMBL" id="RVW14681.1"/>
    </source>
</evidence>
<reference evidence="1 2" key="1">
    <citation type="journal article" date="2018" name="PLoS Genet.">
        <title>Population sequencing reveals clonal diversity and ancestral inbreeding in the grapevine cultivar Chardonnay.</title>
        <authorList>
            <person name="Roach M.J."/>
            <person name="Johnson D.L."/>
            <person name="Bohlmann J."/>
            <person name="van Vuuren H.J."/>
            <person name="Jones S.J."/>
            <person name="Pretorius I.S."/>
            <person name="Schmidt S.A."/>
            <person name="Borneman A.R."/>
        </authorList>
    </citation>
    <scope>NUCLEOTIDE SEQUENCE [LARGE SCALE GENOMIC DNA]</scope>
    <source>
        <strain evidence="2">cv. Chardonnay</strain>
        <tissue evidence="1">Leaf</tissue>
    </source>
</reference>
<name>A0A438BUK3_VITVI</name>
<evidence type="ECO:0000313" key="2">
    <source>
        <dbReference type="Proteomes" id="UP000288805"/>
    </source>
</evidence>
<dbReference type="Proteomes" id="UP000288805">
    <property type="component" value="Unassembled WGS sequence"/>
</dbReference>
<organism evidence="1 2">
    <name type="scientific">Vitis vinifera</name>
    <name type="common">Grape</name>
    <dbReference type="NCBI Taxonomy" id="29760"/>
    <lineage>
        <taxon>Eukaryota</taxon>
        <taxon>Viridiplantae</taxon>
        <taxon>Streptophyta</taxon>
        <taxon>Embryophyta</taxon>
        <taxon>Tracheophyta</taxon>
        <taxon>Spermatophyta</taxon>
        <taxon>Magnoliopsida</taxon>
        <taxon>eudicotyledons</taxon>
        <taxon>Gunneridae</taxon>
        <taxon>Pentapetalae</taxon>
        <taxon>rosids</taxon>
        <taxon>Vitales</taxon>
        <taxon>Vitaceae</taxon>
        <taxon>Viteae</taxon>
        <taxon>Vitis</taxon>
    </lineage>
</organism>
<dbReference type="AlphaFoldDB" id="A0A438BUK3"/>
<accession>A0A438BUK3</accession>